<dbReference type="RefSeq" id="WP_380081694.1">
    <property type="nucleotide sequence ID" value="NZ_JBHSWD010000001.1"/>
</dbReference>
<keyword evidence="1" id="KW-1133">Transmembrane helix</keyword>
<keyword evidence="1" id="KW-0812">Transmembrane</keyword>
<keyword evidence="3" id="KW-1185">Reference proteome</keyword>
<dbReference type="Proteomes" id="UP001596297">
    <property type="component" value="Unassembled WGS sequence"/>
</dbReference>
<gene>
    <name evidence="2" type="ORF">ACFP81_00540</name>
</gene>
<proteinExistence type="predicted"/>
<feature type="transmembrane region" description="Helical" evidence="1">
    <location>
        <begin position="36"/>
        <end position="60"/>
    </location>
</feature>
<sequence length="72" mass="7643">MLFALGGFLALSLLLPGAAGQKPALTGSVRGFLLDWFGWGAYLLPAVPILYGAFFSWAALRRGSGGHCWARC</sequence>
<organism evidence="2 3">
    <name type="scientific">Deinococcus lacus</name>
    <dbReference type="NCBI Taxonomy" id="392561"/>
    <lineage>
        <taxon>Bacteria</taxon>
        <taxon>Thermotogati</taxon>
        <taxon>Deinococcota</taxon>
        <taxon>Deinococci</taxon>
        <taxon>Deinococcales</taxon>
        <taxon>Deinococcaceae</taxon>
        <taxon>Deinococcus</taxon>
    </lineage>
</organism>
<protein>
    <submittedName>
        <fullName evidence="2">Uncharacterized protein</fullName>
    </submittedName>
</protein>
<name>A0ABW1YBC7_9DEIO</name>
<evidence type="ECO:0000313" key="3">
    <source>
        <dbReference type="Proteomes" id="UP001596297"/>
    </source>
</evidence>
<comment type="caution">
    <text evidence="2">The sequence shown here is derived from an EMBL/GenBank/DDBJ whole genome shotgun (WGS) entry which is preliminary data.</text>
</comment>
<accession>A0ABW1YBC7</accession>
<evidence type="ECO:0000313" key="2">
    <source>
        <dbReference type="EMBL" id="MFC6590675.1"/>
    </source>
</evidence>
<keyword evidence="1" id="KW-0472">Membrane</keyword>
<dbReference type="EMBL" id="JBHSWD010000001">
    <property type="protein sequence ID" value="MFC6590675.1"/>
    <property type="molecule type" value="Genomic_DNA"/>
</dbReference>
<reference evidence="3" key="1">
    <citation type="journal article" date="2019" name="Int. J. Syst. Evol. Microbiol.">
        <title>The Global Catalogue of Microorganisms (GCM) 10K type strain sequencing project: providing services to taxonomists for standard genome sequencing and annotation.</title>
        <authorList>
            <consortium name="The Broad Institute Genomics Platform"/>
            <consortium name="The Broad Institute Genome Sequencing Center for Infectious Disease"/>
            <person name="Wu L."/>
            <person name="Ma J."/>
        </authorList>
    </citation>
    <scope>NUCLEOTIDE SEQUENCE [LARGE SCALE GENOMIC DNA]</scope>
    <source>
        <strain evidence="3">CGMCC 1.15772</strain>
    </source>
</reference>
<evidence type="ECO:0000256" key="1">
    <source>
        <dbReference type="SAM" id="Phobius"/>
    </source>
</evidence>